<organism evidence="5 6">
    <name type="scientific">Kaustia mangrovi</name>
    <dbReference type="NCBI Taxonomy" id="2593653"/>
    <lineage>
        <taxon>Bacteria</taxon>
        <taxon>Pseudomonadati</taxon>
        <taxon>Pseudomonadota</taxon>
        <taxon>Alphaproteobacteria</taxon>
        <taxon>Hyphomicrobiales</taxon>
        <taxon>Parvibaculaceae</taxon>
        <taxon>Kaustia</taxon>
    </lineage>
</organism>
<dbReference type="GO" id="GO:0003700">
    <property type="term" value="F:DNA-binding transcription factor activity"/>
    <property type="evidence" value="ECO:0007669"/>
    <property type="project" value="InterPro"/>
</dbReference>
<evidence type="ECO:0000313" key="5">
    <source>
        <dbReference type="EMBL" id="QPC43271.1"/>
    </source>
</evidence>
<dbReference type="Pfam" id="PF00392">
    <property type="entry name" value="GntR"/>
    <property type="match status" value="1"/>
</dbReference>
<gene>
    <name evidence="5" type="ORF">HW532_11550</name>
</gene>
<dbReference type="PANTHER" id="PTHR43537">
    <property type="entry name" value="TRANSCRIPTIONAL REGULATOR, GNTR FAMILY"/>
    <property type="match status" value="1"/>
</dbReference>
<accession>A0A7S8C4L4</accession>
<dbReference type="KEGG" id="kmn:HW532_11550"/>
<feature type="domain" description="HTH gntR-type" evidence="4">
    <location>
        <begin position="3"/>
        <end position="70"/>
    </location>
</feature>
<keyword evidence="6" id="KW-1185">Reference proteome</keyword>
<keyword evidence="1" id="KW-0805">Transcription regulation</keyword>
<dbReference type="SUPFAM" id="SSF46785">
    <property type="entry name" value="Winged helix' DNA-binding domain"/>
    <property type="match status" value="1"/>
</dbReference>
<dbReference type="GO" id="GO:0003677">
    <property type="term" value="F:DNA binding"/>
    <property type="evidence" value="ECO:0007669"/>
    <property type="project" value="UniProtKB-KW"/>
</dbReference>
<evidence type="ECO:0000259" key="4">
    <source>
        <dbReference type="PROSITE" id="PS50949"/>
    </source>
</evidence>
<keyword evidence="3" id="KW-0804">Transcription</keyword>
<dbReference type="InterPro" id="IPR036390">
    <property type="entry name" value="WH_DNA-bd_sf"/>
</dbReference>
<dbReference type="EMBL" id="CP058214">
    <property type="protein sequence ID" value="QPC43271.1"/>
    <property type="molecule type" value="Genomic_DNA"/>
</dbReference>
<dbReference type="InterPro" id="IPR011711">
    <property type="entry name" value="GntR_C"/>
</dbReference>
<evidence type="ECO:0000256" key="1">
    <source>
        <dbReference type="ARBA" id="ARBA00023015"/>
    </source>
</evidence>
<dbReference type="PROSITE" id="PS50949">
    <property type="entry name" value="HTH_GNTR"/>
    <property type="match status" value="1"/>
</dbReference>
<dbReference type="SUPFAM" id="SSF48008">
    <property type="entry name" value="GntR ligand-binding domain-like"/>
    <property type="match status" value="1"/>
</dbReference>
<dbReference type="Gene3D" id="1.10.10.10">
    <property type="entry name" value="Winged helix-like DNA-binding domain superfamily/Winged helix DNA-binding domain"/>
    <property type="match status" value="1"/>
</dbReference>
<reference evidence="5 6" key="1">
    <citation type="submission" date="2020-06" db="EMBL/GenBank/DDBJ databases">
        <title>Genome sequence of 2 isolates from Red Sea Mangroves.</title>
        <authorList>
            <person name="Sefrji F."/>
            <person name="Michoud G."/>
            <person name="Merlino G."/>
            <person name="Daffonchio D."/>
        </authorList>
    </citation>
    <scope>NUCLEOTIDE SEQUENCE [LARGE SCALE GENOMIC DNA]</scope>
    <source>
        <strain evidence="5 6">R1DC25</strain>
    </source>
</reference>
<proteinExistence type="predicted"/>
<evidence type="ECO:0000256" key="2">
    <source>
        <dbReference type="ARBA" id="ARBA00023125"/>
    </source>
</evidence>
<dbReference type="SMART" id="SM00345">
    <property type="entry name" value="HTH_GNTR"/>
    <property type="match status" value="1"/>
</dbReference>
<evidence type="ECO:0000256" key="3">
    <source>
        <dbReference type="ARBA" id="ARBA00023163"/>
    </source>
</evidence>
<keyword evidence="2" id="KW-0238">DNA-binding</keyword>
<dbReference type="Gene3D" id="1.20.120.530">
    <property type="entry name" value="GntR ligand-binding domain-like"/>
    <property type="match status" value="1"/>
</dbReference>
<dbReference type="AlphaFoldDB" id="A0A7S8C4L4"/>
<name>A0A7S8C4L4_9HYPH</name>
<sequence length="236" mass="26255">MRVTTSERIYRDLRKRILSLEFPPGAELEENALVATLGTSRTPIREALIRLASEGLVLMSVGRSARVMPLEVTDLRGFFEALDLTSRAINRLAALRAEPDQLERIRAGMVRFEDGAAAKDGVAMSEANHAFHEAIGEAAHNSHLLLSYRRLLTQSLRIVRFCFTSAPFEEESLQAHLARTLADHRGMAEAIAERDADRADEIASAHCDLFRNRVNAILLKPPRDLATVRITSVDES</sequence>
<dbReference type="Pfam" id="PF07729">
    <property type="entry name" value="FCD"/>
    <property type="match status" value="1"/>
</dbReference>
<dbReference type="InterPro" id="IPR000524">
    <property type="entry name" value="Tscrpt_reg_HTH_GntR"/>
</dbReference>
<dbReference type="SMART" id="SM00895">
    <property type="entry name" value="FCD"/>
    <property type="match status" value="1"/>
</dbReference>
<dbReference type="RefSeq" id="WP_213160633.1">
    <property type="nucleotide sequence ID" value="NZ_CP058214.1"/>
</dbReference>
<dbReference type="Proteomes" id="UP000593594">
    <property type="component" value="Chromosome"/>
</dbReference>
<dbReference type="InterPro" id="IPR036388">
    <property type="entry name" value="WH-like_DNA-bd_sf"/>
</dbReference>
<dbReference type="PANTHER" id="PTHR43537:SF53">
    <property type="entry name" value="HTH-TYPE TRANSCRIPTIONAL REPRESSOR NANR"/>
    <property type="match status" value="1"/>
</dbReference>
<dbReference type="CDD" id="cd07377">
    <property type="entry name" value="WHTH_GntR"/>
    <property type="match status" value="1"/>
</dbReference>
<evidence type="ECO:0000313" key="6">
    <source>
        <dbReference type="Proteomes" id="UP000593594"/>
    </source>
</evidence>
<protein>
    <submittedName>
        <fullName evidence="5">GntR family transcriptional regulator</fullName>
    </submittedName>
</protein>
<dbReference type="InterPro" id="IPR008920">
    <property type="entry name" value="TF_FadR/GntR_C"/>
</dbReference>